<reference evidence="2 3" key="1">
    <citation type="submission" date="2020-04" db="EMBL/GenBank/DDBJ databases">
        <title>Molecular characterization of pseudomonads from Agaricus bisporus reveal novel blotch 2 pathogens in Western Europe.</title>
        <authorList>
            <person name="Taparia T."/>
            <person name="Krijger M."/>
            <person name="Haynes E."/>
            <person name="Elpinstone J.G."/>
            <person name="Noble R."/>
            <person name="Van Der Wolf J."/>
        </authorList>
    </citation>
    <scope>NUCLEOTIDE SEQUENCE [LARGE SCALE GENOMIC DNA]</scope>
    <source>
        <strain evidence="2 3">P7774</strain>
    </source>
</reference>
<evidence type="ECO:0000256" key="1">
    <source>
        <dbReference type="SAM" id="Coils"/>
    </source>
</evidence>
<evidence type="ECO:0000313" key="3">
    <source>
        <dbReference type="Proteomes" id="UP000572863"/>
    </source>
</evidence>
<protein>
    <recommendedName>
        <fullName evidence="4">Toxin</fullName>
    </recommendedName>
</protein>
<gene>
    <name evidence="2" type="ORF">HX871_27090</name>
</gene>
<name>A0ABX2R212_9PSED</name>
<comment type="caution">
    <text evidence="2">The sequence shown here is derived from an EMBL/GenBank/DDBJ whole genome shotgun (WGS) entry which is preliminary data.</text>
</comment>
<organism evidence="2 3">
    <name type="scientific">Pseudomonas reactans</name>
    <dbReference type="NCBI Taxonomy" id="117680"/>
    <lineage>
        <taxon>Bacteria</taxon>
        <taxon>Pseudomonadati</taxon>
        <taxon>Pseudomonadota</taxon>
        <taxon>Gammaproteobacteria</taxon>
        <taxon>Pseudomonadales</taxon>
        <taxon>Pseudomonadaceae</taxon>
        <taxon>Pseudomonas</taxon>
    </lineage>
</organism>
<accession>A0ABX2R212</accession>
<sequence length="1140" mass="127739">MEHLRHFTHPVESLSPSPAYLSQAQSMELKASQTLAANLINTLSVTLGPTPPRSLHELRVTIPEDSILSNWLAAYWKAINQPAFLDWADALDLDLPTLSLQGTRLQVRKQAPHHAPLHTFTLADDSGWREVAYPILAITQVIDTGNLGLPYLGNRFEIEDRTLPLKLALAFHGYPLPDNSLQVQVIVDELHALNGFPGIDDSGHSKSVIHSELKNQQLDYQQLIRVLEETRNGDQDFDWLQVYRKHIALRSDSLLAHTMKNATRLLGALIGKLGLDGDAEHTAIYYYDYEMRALCILPPSRQNNTRCIPPSDTPQWQELERLADTLQSSVYQDETFSVASLLSVYGIERPASGGDLTQLLALLRQWSPPAVPYISEWARSFSAVYAHRKYLGLLNDRYHLQVALQQTGSGKQAADSIELNRIVDMDPDVFGPALEKARQLLVKLTEHPDFIALRDAKGIDPGSHVLLTVAHIGARGLDGQWKQLSADVLENERLRALLPPLLSAVRDNGGELRSNGEVSLKQALALCEIEAPSNAGEALKTARLLAIPLTIKPQSSHYWRALTLAQPSRWTLSRPQNQLILDISRRALPQAYTHLFTYLSEPILKDKPVNDVRAEADFLLTHLLHSARAQALGEALSNQVDWHGRDAGETTTRASRKALVLAALILSLDPTLNAPQGSINVFDLTDSYLWSESLGFVREIIEASLTALSRPTAALAAHMLLSNKSPEFLIRNIPESLPYMTSQTWVLFKHYVMYTEQELSGSSRQLSYEDFMTLAHMPASTGWARFLNQSNVTAPIIDWAVANGVLAKGERYTAIEVNDAIRALNEQRERLKNALETFSSSFASLHDTAHQDLQRVYPQQTELQAPILESPPDAKQHTLVELHLAGELKAQTKRWRASEGNLDYPEMAKHFHQLNNINVGFGNAFAQRLDQLQVAYVETLNYWLSHLSLPRREALEYGQVECFSLSKAATHGRFATLVYVQYFSDRYFYEIFPLHHVILPRRDLEYAHVIQATAEGNTPRPHAWKRFNWPAYAEGRAPDKSALPALQPEVIIRKLDLTLPAPQWRNPDERRPRAPQTFKSARSSALATLIVQRQLLMGSAALRERAANPLTLEQAAGGYDPWTAYINRLVPNGDRAALLV</sequence>
<keyword evidence="1" id="KW-0175">Coiled coil</keyword>
<dbReference type="EMBL" id="JACARY010000067">
    <property type="protein sequence ID" value="NWD98094.1"/>
    <property type="molecule type" value="Genomic_DNA"/>
</dbReference>
<evidence type="ECO:0000313" key="2">
    <source>
        <dbReference type="EMBL" id="NWD98094.1"/>
    </source>
</evidence>
<feature type="coiled-coil region" evidence="1">
    <location>
        <begin position="814"/>
        <end position="841"/>
    </location>
</feature>
<keyword evidence="3" id="KW-1185">Reference proteome</keyword>
<dbReference type="RefSeq" id="WP_177061683.1">
    <property type="nucleotide sequence ID" value="NZ_JACAQO010000027.1"/>
</dbReference>
<proteinExistence type="predicted"/>
<dbReference type="Proteomes" id="UP000572863">
    <property type="component" value="Unassembled WGS sequence"/>
</dbReference>
<evidence type="ECO:0008006" key="4">
    <source>
        <dbReference type="Google" id="ProtNLM"/>
    </source>
</evidence>